<comment type="similarity">
    <text evidence="2">Belongs to the cyclin family.</text>
</comment>
<evidence type="ECO:0008006" key="8">
    <source>
        <dbReference type="Google" id="ProtNLM"/>
    </source>
</evidence>
<dbReference type="PANTHER" id="PTHR10177">
    <property type="entry name" value="CYCLINS"/>
    <property type="match status" value="1"/>
</dbReference>
<dbReference type="Pfam" id="PF00134">
    <property type="entry name" value="Cyclin_N"/>
    <property type="match status" value="1"/>
</dbReference>
<dbReference type="Gene3D" id="1.10.472.10">
    <property type="entry name" value="Cyclin-like"/>
    <property type="match status" value="3"/>
</dbReference>
<dbReference type="InterPro" id="IPR036915">
    <property type="entry name" value="Cyclin-like_sf"/>
</dbReference>
<dbReference type="Proteomes" id="UP001066276">
    <property type="component" value="Chromosome 9"/>
</dbReference>
<dbReference type="InterPro" id="IPR006671">
    <property type="entry name" value="Cyclin_N"/>
</dbReference>
<dbReference type="Pfam" id="PF02984">
    <property type="entry name" value="Cyclin_C"/>
    <property type="match status" value="1"/>
</dbReference>
<feature type="compositionally biased region" description="Polar residues" evidence="3">
    <location>
        <begin position="276"/>
        <end position="288"/>
    </location>
</feature>
<comment type="caution">
    <text evidence="6">The sequence shown here is derived from an EMBL/GenBank/DDBJ whole genome shotgun (WGS) entry which is preliminary data.</text>
</comment>
<dbReference type="InterPro" id="IPR039361">
    <property type="entry name" value="Cyclin"/>
</dbReference>
<dbReference type="FunFam" id="1.10.472.10:FF:000057">
    <property type="entry name" value="Cyclin N-terminal domain containing 2"/>
    <property type="match status" value="1"/>
</dbReference>
<feature type="domain" description="Cyclin C-terminal" evidence="5">
    <location>
        <begin position="246"/>
        <end position="416"/>
    </location>
</feature>
<dbReference type="CDD" id="cd20542">
    <property type="entry name" value="CYCLIN_CNTD2"/>
    <property type="match status" value="1"/>
</dbReference>
<dbReference type="SMART" id="SM00385">
    <property type="entry name" value="CYCLIN"/>
    <property type="match status" value="2"/>
</dbReference>
<dbReference type="InterPro" id="IPR013763">
    <property type="entry name" value="Cyclin-like_dom"/>
</dbReference>
<keyword evidence="1 2" id="KW-0195">Cyclin</keyword>
<feature type="domain" description="Cyclin-like" evidence="4">
    <location>
        <begin position="153"/>
        <end position="237"/>
    </location>
</feature>
<reference evidence="6" key="1">
    <citation type="journal article" date="2022" name="bioRxiv">
        <title>Sequencing and chromosome-scale assembly of the giantPleurodeles waltlgenome.</title>
        <authorList>
            <person name="Brown T."/>
            <person name="Elewa A."/>
            <person name="Iarovenko S."/>
            <person name="Subramanian E."/>
            <person name="Araus A.J."/>
            <person name="Petzold A."/>
            <person name="Susuki M."/>
            <person name="Suzuki K.-i.T."/>
            <person name="Hayashi T."/>
            <person name="Toyoda A."/>
            <person name="Oliveira C."/>
            <person name="Osipova E."/>
            <person name="Leigh N.D."/>
            <person name="Simon A."/>
            <person name="Yun M.H."/>
        </authorList>
    </citation>
    <scope>NUCLEOTIDE SEQUENCE</scope>
    <source>
        <strain evidence="6">20211129_DDA</strain>
        <tissue evidence="6">Liver</tissue>
    </source>
</reference>
<evidence type="ECO:0000259" key="4">
    <source>
        <dbReference type="SMART" id="SM00385"/>
    </source>
</evidence>
<feature type="region of interest" description="Disordered" evidence="3">
    <location>
        <begin position="276"/>
        <end position="302"/>
    </location>
</feature>
<evidence type="ECO:0000256" key="2">
    <source>
        <dbReference type="RuleBase" id="RU000383"/>
    </source>
</evidence>
<evidence type="ECO:0000256" key="3">
    <source>
        <dbReference type="SAM" id="MobiDB-lite"/>
    </source>
</evidence>
<dbReference type="InterPro" id="IPR004367">
    <property type="entry name" value="Cyclin_C-dom"/>
</dbReference>
<evidence type="ECO:0000313" key="7">
    <source>
        <dbReference type="Proteomes" id="UP001066276"/>
    </source>
</evidence>
<gene>
    <name evidence="6" type="ORF">NDU88_005687</name>
</gene>
<dbReference type="SMART" id="SM01332">
    <property type="entry name" value="Cyclin_C"/>
    <property type="match status" value="1"/>
</dbReference>
<evidence type="ECO:0000256" key="1">
    <source>
        <dbReference type="ARBA" id="ARBA00023127"/>
    </source>
</evidence>
<proteinExistence type="inferred from homology"/>
<evidence type="ECO:0000313" key="6">
    <source>
        <dbReference type="EMBL" id="KAJ1108311.1"/>
    </source>
</evidence>
<dbReference type="SUPFAM" id="SSF47954">
    <property type="entry name" value="Cyclin-like"/>
    <property type="match status" value="2"/>
</dbReference>
<dbReference type="AlphaFoldDB" id="A0AAV7MYA8"/>
<feature type="domain" description="Cyclin-like" evidence="4">
    <location>
        <begin position="307"/>
        <end position="385"/>
    </location>
</feature>
<evidence type="ECO:0000259" key="5">
    <source>
        <dbReference type="SMART" id="SM01332"/>
    </source>
</evidence>
<name>A0AAV7MYA8_PLEWA</name>
<accession>A0AAV7MYA8</accession>
<organism evidence="6 7">
    <name type="scientific">Pleurodeles waltl</name>
    <name type="common">Iberian ribbed newt</name>
    <dbReference type="NCBI Taxonomy" id="8319"/>
    <lineage>
        <taxon>Eukaryota</taxon>
        <taxon>Metazoa</taxon>
        <taxon>Chordata</taxon>
        <taxon>Craniata</taxon>
        <taxon>Vertebrata</taxon>
        <taxon>Euteleostomi</taxon>
        <taxon>Amphibia</taxon>
        <taxon>Batrachia</taxon>
        <taxon>Caudata</taxon>
        <taxon>Salamandroidea</taxon>
        <taxon>Salamandridae</taxon>
        <taxon>Pleurodelinae</taxon>
        <taxon>Pleurodeles</taxon>
    </lineage>
</organism>
<sequence>MAVENTTRCHDFKTMTDLQKMPDRKREPLTCKDNNIILEAEKDEKKKRYQTTGFKQEKGVIFNVIVCSDDKGVSVGQSGTCPVAVGSRSRLLFIHSSLLERDLKKAMANVDMHVEKYACEIFSNMMKEQATCCFKVSDVPRRVTAAMRAILVDWLVQVHEYCAMQEETLYLAIYLMNLYLKTSNIRIPKLQLVGATCLFLACKMEENAYPEPAVLCFMMENTYDKAALLKMERQVLSHLRFELRYTQPLDFLRLLIMTGKFSTEVAVKSILLPKNNPSSANPRQSVPSHSADAVASENDSTFAPVEQEKQKVAEIYNLAMYFMELMLMESEAMTFEPAQLAEAGLNLAQKVLQETKECFDTCSEVHKLYTYSNTELLHVEHLMANASIRASTSETKATYLKYSKSSRSSVSTGPATVGAQYLSSLVHHASFS</sequence>
<keyword evidence="7" id="KW-1185">Reference proteome</keyword>
<protein>
    <recommendedName>
        <fullName evidence="8">Cyclin N-terminal domain-containing protein</fullName>
    </recommendedName>
</protein>
<dbReference type="EMBL" id="JANPWB010000013">
    <property type="protein sequence ID" value="KAJ1108311.1"/>
    <property type="molecule type" value="Genomic_DNA"/>
</dbReference>